<keyword evidence="2" id="KW-1185">Reference proteome</keyword>
<evidence type="ECO:0000313" key="2">
    <source>
        <dbReference type="Proteomes" id="UP001165060"/>
    </source>
</evidence>
<comment type="caution">
    <text evidence="1">The sequence shown here is derived from an EMBL/GenBank/DDBJ whole genome shotgun (WGS) entry which is preliminary data.</text>
</comment>
<gene>
    <name evidence="1" type="ORF">TeGR_g14867</name>
</gene>
<dbReference type="Proteomes" id="UP001165060">
    <property type="component" value="Unassembled WGS sequence"/>
</dbReference>
<proteinExistence type="predicted"/>
<protein>
    <submittedName>
        <fullName evidence="1">Uncharacterized protein</fullName>
    </submittedName>
</protein>
<accession>A0ABQ6M571</accession>
<evidence type="ECO:0000313" key="1">
    <source>
        <dbReference type="EMBL" id="GMI19603.1"/>
    </source>
</evidence>
<name>A0ABQ6M571_9STRA</name>
<organism evidence="1 2">
    <name type="scientific">Tetraparma gracilis</name>
    <dbReference type="NCBI Taxonomy" id="2962635"/>
    <lineage>
        <taxon>Eukaryota</taxon>
        <taxon>Sar</taxon>
        <taxon>Stramenopiles</taxon>
        <taxon>Ochrophyta</taxon>
        <taxon>Bolidophyceae</taxon>
        <taxon>Parmales</taxon>
        <taxon>Triparmaceae</taxon>
        <taxon>Tetraparma</taxon>
    </lineage>
</organism>
<reference evidence="1 2" key="1">
    <citation type="journal article" date="2023" name="Commun. Biol.">
        <title>Genome analysis of Parmales, the sister group of diatoms, reveals the evolutionary specialization of diatoms from phago-mixotrophs to photoautotrophs.</title>
        <authorList>
            <person name="Ban H."/>
            <person name="Sato S."/>
            <person name="Yoshikawa S."/>
            <person name="Yamada K."/>
            <person name="Nakamura Y."/>
            <person name="Ichinomiya M."/>
            <person name="Sato N."/>
            <person name="Blanc-Mathieu R."/>
            <person name="Endo H."/>
            <person name="Kuwata A."/>
            <person name="Ogata H."/>
        </authorList>
    </citation>
    <scope>NUCLEOTIDE SEQUENCE [LARGE SCALE GENOMIC DNA]</scope>
</reference>
<dbReference type="EMBL" id="BRYB01003727">
    <property type="protein sequence ID" value="GMI19603.1"/>
    <property type="molecule type" value="Genomic_DNA"/>
</dbReference>
<sequence length="299" mass="33220">MAGLATTLWSVSGGNNSRELTEMGKGLWREWRDDLCGECRKLFLASVRETGWVEGGELGLMEKEKEERKMFPGDLWCEGAVPPECHALFGAFLQDQVGDYELAHEQLKKAVKGWKVLVESRDDGKSAKAGLFVGGAGDVPSSVLYRLGRCAEGRGDLAAAEKFFTWAMEVNVGDGHAKENLRHVVGWATRDSRRAKRAYAAVKKKRRKWLEMGGGGGAAEDREFETAMEQQLAFMARTYMLHSRLAKYGKLVVGMMEGALSRVHLEGKVDTALCCVVERGWEGRMTCRFAGRDSWQGML</sequence>
<dbReference type="Gene3D" id="1.25.40.10">
    <property type="entry name" value="Tetratricopeptide repeat domain"/>
    <property type="match status" value="1"/>
</dbReference>
<dbReference type="InterPro" id="IPR011990">
    <property type="entry name" value="TPR-like_helical_dom_sf"/>
</dbReference>